<dbReference type="EnsemblMetazoa" id="ASIC015955-RA">
    <property type="protein sequence ID" value="ASIC015955-PA"/>
    <property type="gene ID" value="ASIC015955"/>
</dbReference>
<reference evidence="2" key="2">
    <citation type="submission" date="2020-05" db="UniProtKB">
        <authorList>
            <consortium name="EnsemblMetazoa"/>
        </authorList>
    </citation>
    <scope>IDENTIFICATION</scope>
</reference>
<dbReference type="VEuPathDB" id="VectorBase:ASIC015955"/>
<accession>A0A084WCF4</accession>
<dbReference type="EMBL" id="ATLV01022666">
    <property type="status" value="NOT_ANNOTATED_CDS"/>
    <property type="molecule type" value="Genomic_DNA"/>
</dbReference>
<reference evidence="1 3" key="1">
    <citation type="journal article" date="2014" name="BMC Genomics">
        <title>Genome sequence of Anopheles sinensis provides insight into genetics basis of mosquito competence for malaria parasites.</title>
        <authorList>
            <person name="Zhou D."/>
            <person name="Zhang D."/>
            <person name="Ding G."/>
            <person name="Shi L."/>
            <person name="Hou Q."/>
            <person name="Ye Y."/>
            <person name="Xu Y."/>
            <person name="Zhou H."/>
            <person name="Xiong C."/>
            <person name="Li S."/>
            <person name="Yu J."/>
            <person name="Hong S."/>
            <person name="Yu X."/>
            <person name="Zou P."/>
            <person name="Chen C."/>
            <person name="Chang X."/>
            <person name="Wang W."/>
            <person name="Lv Y."/>
            <person name="Sun Y."/>
            <person name="Ma L."/>
            <person name="Shen B."/>
            <person name="Zhu C."/>
        </authorList>
    </citation>
    <scope>NUCLEOTIDE SEQUENCE [LARGE SCALE GENOMIC DNA]</scope>
</reference>
<sequence>MGVPRSSLSFHHRDVSYLPRVRLKSFELLTELRFRFRKPENLKPLARRWPHPTEPTLNPGNIISVAAGGARSARHLLLLSDFTVIERRIRRLRVAGKQSN</sequence>
<protein>
    <submittedName>
        <fullName evidence="1 2">3-isopropylmalate dehydrogenase</fullName>
    </submittedName>
</protein>
<gene>
    <name evidence="1" type="ORF">ZHAS_00015955</name>
</gene>
<evidence type="ECO:0000313" key="3">
    <source>
        <dbReference type="Proteomes" id="UP000030765"/>
    </source>
</evidence>
<evidence type="ECO:0000313" key="1">
    <source>
        <dbReference type="EMBL" id="KFB47898.1"/>
    </source>
</evidence>
<evidence type="ECO:0000313" key="2">
    <source>
        <dbReference type="EnsemblMetazoa" id="ASIC015955-PA"/>
    </source>
</evidence>
<name>A0A084WCF4_ANOSI</name>
<organism evidence="1">
    <name type="scientific">Anopheles sinensis</name>
    <name type="common">Mosquito</name>
    <dbReference type="NCBI Taxonomy" id="74873"/>
    <lineage>
        <taxon>Eukaryota</taxon>
        <taxon>Metazoa</taxon>
        <taxon>Ecdysozoa</taxon>
        <taxon>Arthropoda</taxon>
        <taxon>Hexapoda</taxon>
        <taxon>Insecta</taxon>
        <taxon>Pterygota</taxon>
        <taxon>Neoptera</taxon>
        <taxon>Endopterygota</taxon>
        <taxon>Diptera</taxon>
        <taxon>Nematocera</taxon>
        <taxon>Culicoidea</taxon>
        <taxon>Culicidae</taxon>
        <taxon>Anophelinae</taxon>
        <taxon>Anopheles</taxon>
    </lineage>
</organism>
<proteinExistence type="predicted"/>
<dbReference type="EMBL" id="KE525335">
    <property type="protein sequence ID" value="KFB47898.1"/>
    <property type="molecule type" value="Genomic_DNA"/>
</dbReference>
<keyword evidence="3" id="KW-1185">Reference proteome</keyword>
<dbReference type="AlphaFoldDB" id="A0A084WCF4"/>
<dbReference type="Proteomes" id="UP000030765">
    <property type="component" value="Unassembled WGS sequence"/>
</dbReference>